<dbReference type="Proteomes" id="UP000295184">
    <property type="component" value="Unassembled WGS sequence"/>
</dbReference>
<comment type="caution">
    <text evidence="3">The sequence shown here is derived from an EMBL/GenBank/DDBJ whole genome shotgun (WGS) entry which is preliminary data.</text>
</comment>
<dbReference type="InterPro" id="IPR021338">
    <property type="entry name" value="DUF2953"/>
</dbReference>
<keyword evidence="2" id="KW-0812">Transmembrane</keyword>
<evidence type="ECO:0000256" key="2">
    <source>
        <dbReference type="SAM" id="Phobius"/>
    </source>
</evidence>
<proteinExistence type="predicted"/>
<dbReference type="AlphaFoldDB" id="A0A4R1QVZ8"/>
<feature type="compositionally biased region" description="Basic residues" evidence="1">
    <location>
        <begin position="65"/>
        <end position="74"/>
    </location>
</feature>
<organism evidence="3 4">
    <name type="scientific">Allofournierella massiliensis</name>
    <dbReference type="NCBI Taxonomy" id="1650663"/>
    <lineage>
        <taxon>Bacteria</taxon>
        <taxon>Bacillati</taxon>
        <taxon>Bacillota</taxon>
        <taxon>Clostridia</taxon>
        <taxon>Eubacteriales</taxon>
        <taxon>Oscillospiraceae</taxon>
        <taxon>Allofournierella</taxon>
    </lineage>
</organism>
<keyword evidence="2" id="KW-0472">Membrane</keyword>
<feature type="transmembrane region" description="Helical" evidence="2">
    <location>
        <begin position="256"/>
        <end position="274"/>
    </location>
</feature>
<dbReference type="OrthoDB" id="1849124at2"/>
<dbReference type="STRING" id="1650663.GCA_001486665_02119"/>
<dbReference type="Pfam" id="PF11167">
    <property type="entry name" value="DUF2953"/>
    <property type="match status" value="1"/>
</dbReference>
<feature type="region of interest" description="Disordered" evidence="1">
    <location>
        <begin position="58"/>
        <end position="162"/>
    </location>
</feature>
<feature type="compositionally biased region" description="Low complexity" evidence="1">
    <location>
        <begin position="98"/>
        <end position="109"/>
    </location>
</feature>
<dbReference type="EMBL" id="SLUM01000010">
    <property type="protein sequence ID" value="TCL57371.1"/>
    <property type="molecule type" value="Genomic_DNA"/>
</dbReference>
<feature type="compositionally biased region" description="Basic and acidic residues" evidence="1">
    <location>
        <begin position="144"/>
        <end position="162"/>
    </location>
</feature>
<dbReference type="RefSeq" id="WP_058965148.1">
    <property type="nucleotide sequence ID" value="NZ_CABKVM010000017.1"/>
</dbReference>
<accession>A0A4R1QVZ8</accession>
<evidence type="ECO:0000313" key="3">
    <source>
        <dbReference type="EMBL" id="TCL57371.1"/>
    </source>
</evidence>
<evidence type="ECO:0000313" key="4">
    <source>
        <dbReference type="Proteomes" id="UP000295184"/>
    </source>
</evidence>
<gene>
    <name evidence="3" type="ORF">EDD77_11046</name>
</gene>
<reference evidence="3 4" key="1">
    <citation type="submission" date="2019-03" db="EMBL/GenBank/DDBJ databases">
        <title>Genomic Encyclopedia of Type Strains, Phase IV (KMG-IV): sequencing the most valuable type-strain genomes for metagenomic binning, comparative biology and taxonomic classification.</title>
        <authorList>
            <person name="Goeker M."/>
        </authorList>
    </citation>
    <scope>NUCLEOTIDE SEQUENCE [LARGE SCALE GENOMIC DNA]</scope>
    <source>
        <strain evidence="3 4">DSM 100451</strain>
    </source>
</reference>
<evidence type="ECO:0000256" key="1">
    <source>
        <dbReference type="SAM" id="MobiDB-lite"/>
    </source>
</evidence>
<protein>
    <submittedName>
        <fullName evidence="3">DUF2953 family protein</fullName>
    </submittedName>
</protein>
<sequence length="280" mass="31098">MAVVWLILKGIGWILLVLLALLIAALLVPVTAELCYEQGKFTAALRVLAVRVRLYPRPEKPEKPKKQKKPRKPKQEKTGPVQPKPTQAAVKPAEEKLAAPAEKPVEPVASSVQAEQKTEPAQKEGTPQPAARQTGKVAAQPPQRKADKTPPKQEAPKKTEKTLQETVDWVLTWVRTGGQILRRLLEGFKIHHIRIYLPVHRENAASTALAVGAVHAGLGASFGMLQNFLDLRMEQLVIEPDYTGEHQGQEHFSCKITSHLIIMVITGVWALLRLRKEKLI</sequence>
<name>A0A4R1QVZ8_9FIRM</name>
<keyword evidence="2" id="KW-1133">Transmembrane helix</keyword>
<dbReference type="GeneID" id="97380874"/>